<dbReference type="STRING" id="403673.A0A177WDH9"/>
<keyword evidence="4 9" id="KW-0547">Nucleotide-binding</keyword>
<dbReference type="EC" id="2.7.11.11" evidence="1"/>
<feature type="compositionally biased region" description="Polar residues" evidence="10">
    <location>
        <begin position="22"/>
        <end position="48"/>
    </location>
</feature>
<dbReference type="GO" id="GO:0005634">
    <property type="term" value="C:nucleus"/>
    <property type="evidence" value="ECO:0007669"/>
    <property type="project" value="TreeGrafter"/>
</dbReference>
<evidence type="ECO:0000259" key="11">
    <source>
        <dbReference type="PROSITE" id="PS50011"/>
    </source>
</evidence>
<protein>
    <recommendedName>
        <fullName evidence="1">cAMP-dependent protein kinase</fullName>
        <ecNumber evidence="1">2.7.11.11</ecNumber>
    </recommendedName>
</protein>
<dbReference type="Proteomes" id="UP000077115">
    <property type="component" value="Unassembled WGS sequence"/>
</dbReference>
<keyword evidence="3" id="KW-0808">Transferase</keyword>
<dbReference type="SMART" id="SM00133">
    <property type="entry name" value="S_TK_X"/>
    <property type="match status" value="1"/>
</dbReference>
<feature type="binding site" evidence="9">
    <location>
        <position position="379"/>
    </location>
    <ligand>
        <name>ATP</name>
        <dbReference type="ChEBI" id="CHEBI:30616"/>
    </ligand>
</feature>
<evidence type="ECO:0000256" key="7">
    <source>
        <dbReference type="ARBA" id="ARBA00047292"/>
    </source>
</evidence>
<dbReference type="Gene3D" id="1.10.510.10">
    <property type="entry name" value="Transferase(Phosphotransferase) domain 1"/>
    <property type="match status" value="1"/>
</dbReference>
<evidence type="ECO:0000256" key="2">
    <source>
        <dbReference type="ARBA" id="ARBA00022527"/>
    </source>
</evidence>
<dbReference type="SMART" id="SM00220">
    <property type="entry name" value="S_TKc"/>
    <property type="match status" value="1"/>
</dbReference>
<dbReference type="VEuPathDB" id="FungiDB:BDEG_21774"/>
<reference evidence="13 14" key="2">
    <citation type="submission" date="2016-05" db="EMBL/GenBank/DDBJ databases">
        <title>Lineage-specific infection strategies underlie the spectrum of fungal disease in amphibians.</title>
        <authorList>
            <person name="Cuomo C.A."/>
            <person name="Farrer R.A."/>
            <person name="James T."/>
            <person name="Longcore J."/>
            <person name="Birren B."/>
        </authorList>
    </citation>
    <scope>NUCLEOTIDE SEQUENCE [LARGE SCALE GENOMIC DNA]</scope>
    <source>
        <strain evidence="13 14">JEL423</strain>
    </source>
</reference>
<dbReference type="GO" id="GO:0005952">
    <property type="term" value="C:cAMP-dependent protein kinase complex"/>
    <property type="evidence" value="ECO:0007669"/>
    <property type="project" value="TreeGrafter"/>
</dbReference>
<evidence type="ECO:0000256" key="10">
    <source>
        <dbReference type="SAM" id="MobiDB-lite"/>
    </source>
</evidence>
<dbReference type="CDD" id="cd05580">
    <property type="entry name" value="STKc_PKA_like"/>
    <property type="match status" value="1"/>
</dbReference>
<organism evidence="13 14">
    <name type="scientific">Batrachochytrium dendrobatidis (strain JEL423)</name>
    <dbReference type="NCBI Taxonomy" id="403673"/>
    <lineage>
        <taxon>Eukaryota</taxon>
        <taxon>Fungi</taxon>
        <taxon>Fungi incertae sedis</taxon>
        <taxon>Chytridiomycota</taxon>
        <taxon>Chytridiomycota incertae sedis</taxon>
        <taxon>Chytridiomycetes</taxon>
        <taxon>Rhizophydiales</taxon>
        <taxon>Rhizophydiales incertae sedis</taxon>
        <taxon>Batrachochytrium</taxon>
    </lineage>
</organism>
<gene>
    <name evidence="13" type="ORF">BDEG_21774</name>
</gene>
<dbReference type="InterPro" id="IPR000961">
    <property type="entry name" value="AGC-kinase_C"/>
</dbReference>
<comment type="catalytic activity">
    <reaction evidence="8">
        <text>L-seryl-[protein] + ATP = O-phospho-L-seryl-[protein] + ADP + H(+)</text>
        <dbReference type="Rhea" id="RHEA:17989"/>
        <dbReference type="Rhea" id="RHEA-COMP:9863"/>
        <dbReference type="Rhea" id="RHEA-COMP:11604"/>
        <dbReference type="ChEBI" id="CHEBI:15378"/>
        <dbReference type="ChEBI" id="CHEBI:29999"/>
        <dbReference type="ChEBI" id="CHEBI:30616"/>
        <dbReference type="ChEBI" id="CHEBI:83421"/>
        <dbReference type="ChEBI" id="CHEBI:456216"/>
        <dbReference type="EC" id="2.7.11.11"/>
    </reaction>
</comment>
<reference evidence="13 14" key="1">
    <citation type="submission" date="2006-10" db="EMBL/GenBank/DDBJ databases">
        <title>The Genome Sequence of Batrachochytrium dendrobatidis JEL423.</title>
        <authorList>
            <consortium name="The Broad Institute Genome Sequencing Platform"/>
            <person name="Birren B."/>
            <person name="Lander E."/>
            <person name="Galagan J."/>
            <person name="Cuomo C."/>
            <person name="Devon K."/>
            <person name="Jaffe D."/>
            <person name="Butler J."/>
            <person name="Alvarez P."/>
            <person name="Gnerre S."/>
            <person name="Grabherr M."/>
            <person name="Kleber M."/>
            <person name="Mauceli E."/>
            <person name="Brockman W."/>
            <person name="Young S."/>
            <person name="LaButti K."/>
            <person name="Sykes S."/>
            <person name="DeCaprio D."/>
            <person name="Crawford M."/>
            <person name="Koehrsen M."/>
            <person name="Engels R."/>
            <person name="Montgomery P."/>
            <person name="Pearson M."/>
            <person name="Howarth C."/>
            <person name="Larson L."/>
            <person name="White J."/>
            <person name="O'Leary S."/>
            <person name="Kodira C."/>
            <person name="Zeng Q."/>
            <person name="Yandava C."/>
            <person name="Alvarado L."/>
            <person name="Longcore J."/>
            <person name="James T."/>
        </authorList>
    </citation>
    <scope>NUCLEOTIDE SEQUENCE [LARGE SCALE GENOMIC DNA]</scope>
    <source>
        <strain evidence="13 14">JEL423</strain>
    </source>
</reference>
<dbReference type="GO" id="GO:0004691">
    <property type="term" value="F:cAMP-dependent protein kinase activity"/>
    <property type="evidence" value="ECO:0007669"/>
    <property type="project" value="UniProtKB-EC"/>
</dbReference>
<evidence type="ECO:0000256" key="1">
    <source>
        <dbReference type="ARBA" id="ARBA00012444"/>
    </source>
</evidence>
<comment type="catalytic activity">
    <reaction evidence="7">
        <text>L-threonyl-[protein] + ATP = O-phospho-L-threonyl-[protein] + ADP + H(+)</text>
        <dbReference type="Rhea" id="RHEA:46608"/>
        <dbReference type="Rhea" id="RHEA-COMP:11060"/>
        <dbReference type="Rhea" id="RHEA-COMP:11605"/>
        <dbReference type="ChEBI" id="CHEBI:15378"/>
        <dbReference type="ChEBI" id="CHEBI:30013"/>
        <dbReference type="ChEBI" id="CHEBI:30616"/>
        <dbReference type="ChEBI" id="CHEBI:61977"/>
        <dbReference type="ChEBI" id="CHEBI:456216"/>
        <dbReference type="EC" id="2.7.11.11"/>
    </reaction>
</comment>
<dbReference type="GO" id="GO:0005829">
    <property type="term" value="C:cytosol"/>
    <property type="evidence" value="ECO:0007669"/>
    <property type="project" value="TreeGrafter"/>
</dbReference>
<accession>A0A177WDH9</accession>
<dbReference type="PROSITE" id="PS00108">
    <property type="entry name" value="PROTEIN_KINASE_ST"/>
    <property type="match status" value="1"/>
</dbReference>
<evidence type="ECO:0000256" key="8">
    <source>
        <dbReference type="ARBA" id="ARBA00047454"/>
    </source>
</evidence>
<proteinExistence type="predicted"/>
<dbReference type="InterPro" id="IPR011009">
    <property type="entry name" value="Kinase-like_dom_sf"/>
</dbReference>
<dbReference type="AlphaFoldDB" id="A0A177WDH9"/>
<feature type="compositionally biased region" description="Low complexity" evidence="10">
    <location>
        <begin position="74"/>
        <end position="147"/>
    </location>
</feature>
<keyword evidence="6 9" id="KW-0067">ATP-binding</keyword>
<dbReference type="PROSITE" id="PS51285">
    <property type="entry name" value="AGC_KINASE_CTER"/>
    <property type="match status" value="1"/>
</dbReference>
<dbReference type="FunFam" id="1.10.510.10:FF:000005">
    <property type="entry name" value="cAMP-dependent protein kinase catalytic subunit alpha"/>
    <property type="match status" value="1"/>
</dbReference>
<evidence type="ECO:0000256" key="5">
    <source>
        <dbReference type="ARBA" id="ARBA00022777"/>
    </source>
</evidence>
<dbReference type="InterPro" id="IPR000719">
    <property type="entry name" value="Prot_kinase_dom"/>
</dbReference>
<sequence length="626" mass="67830">MSFLEKIKGSNIFPKRPPTPNNPAISSKVLPSNPQLLFLSKENSQAARSENKPLAPTTQPQSHEASAGKSACLSSSQTSSHANTSSATNSSPSATNARGNTQGSPSSSHGSATTSTRSTSTQLALSKAAHCATASTASPNPSSTRASEVSQNSHSLRTSGVVPLSTAISPLHSHASPLTSGTGKSPSDILNGVSNFQHSVGTVIIKSKTNSPAVSRKAKLLQEVPLDQLMAATSANSGIIPEQGLKSTLQSATNTEPLPFGFISPNSTQAGPLTGDMNRNNALLDQVLNSSASHAKPNASLACPASSTMTETVSSDTTFQHNKGLVLPQLSALPIMLTSTPKKTYGLADLQINRTLGTGSFGRVHLVKLKSNNKFYAMKVLRKTDIVKMRQVEHTINEKTILEKLEFPFLRFPNHVARFYAAEVVLAFEELHSRNIIYRDLKPENLLITAQGHIKITDFGFAKIVPDVTWTLCGTPDYLAPEIIQSKGYSRAVDWWALGVLIFEMVAGYPPFYHEEHMKIYENILASRPKFSSVFDPYCKDIVKRLLQLDLTKRFGNLKGGVSDIKNHRWFAGLDWAKLLALDIPAPYIPPIKGDGDTSNFDVYSEDYAPYGSIEPDVHRDKFKEF</sequence>
<dbReference type="InterPro" id="IPR008271">
    <property type="entry name" value="Ser/Thr_kinase_AS"/>
</dbReference>
<dbReference type="SUPFAM" id="SSF56112">
    <property type="entry name" value="Protein kinase-like (PK-like)"/>
    <property type="match status" value="1"/>
</dbReference>
<evidence type="ECO:0000259" key="12">
    <source>
        <dbReference type="PROSITE" id="PS51285"/>
    </source>
</evidence>
<feature type="domain" description="AGC-kinase C-terminal" evidence="12">
    <location>
        <begin position="572"/>
        <end position="626"/>
    </location>
</feature>
<dbReference type="eggNOG" id="KOG0616">
    <property type="taxonomic scope" value="Eukaryota"/>
</dbReference>
<dbReference type="PROSITE" id="PS00107">
    <property type="entry name" value="PROTEIN_KINASE_ATP"/>
    <property type="match status" value="1"/>
</dbReference>
<dbReference type="PANTHER" id="PTHR24353">
    <property type="entry name" value="CYCLIC NUCLEOTIDE-DEPENDENT PROTEIN KINASE"/>
    <property type="match status" value="1"/>
</dbReference>
<keyword evidence="5" id="KW-0418">Kinase</keyword>
<feature type="compositionally biased region" description="Polar residues" evidence="10">
    <location>
        <begin position="148"/>
        <end position="158"/>
    </location>
</feature>
<dbReference type="PROSITE" id="PS50011">
    <property type="entry name" value="PROTEIN_KINASE_DOM"/>
    <property type="match status" value="1"/>
</dbReference>
<dbReference type="InterPro" id="IPR017441">
    <property type="entry name" value="Protein_kinase_ATP_BS"/>
</dbReference>
<feature type="region of interest" description="Disordered" evidence="10">
    <location>
        <begin position="1"/>
        <end position="158"/>
    </location>
</feature>
<feature type="domain" description="Protein kinase" evidence="11">
    <location>
        <begin position="350"/>
        <end position="571"/>
    </location>
</feature>
<dbReference type="PANTHER" id="PTHR24353:SF153">
    <property type="entry name" value="CAMP-DEPENDENT PROTEIN KINASE CATALYTIC SUBUNIT 1"/>
    <property type="match status" value="1"/>
</dbReference>
<evidence type="ECO:0000313" key="14">
    <source>
        <dbReference type="Proteomes" id="UP000077115"/>
    </source>
</evidence>
<dbReference type="Pfam" id="PF00069">
    <property type="entry name" value="Pkinase"/>
    <property type="match status" value="1"/>
</dbReference>
<evidence type="ECO:0000256" key="6">
    <source>
        <dbReference type="ARBA" id="ARBA00022840"/>
    </source>
</evidence>
<evidence type="ECO:0000313" key="13">
    <source>
        <dbReference type="EMBL" id="OAJ37782.1"/>
    </source>
</evidence>
<evidence type="ECO:0000256" key="4">
    <source>
        <dbReference type="ARBA" id="ARBA00022741"/>
    </source>
</evidence>
<dbReference type="EMBL" id="DS022301">
    <property type="protein sequence ID" value="OAJ37782.1"/>
    <property type="molecule type" value="Genomic_DNA"/>
</dbReference>
<keyword evidence="2" id="KW-0723">Serine/threonine-protein kinase</keyword>
<dbReference type="GO" id="GO:0005524">
    <property type="term" value="F:ATP binding"/>
    <property type="evidence" value="ECO:0007669"/>
    <property type="project" value="UniProtKB-UniRule"/>
</dbReference>
<dbReference type="Gene3D" id="3.30.200.20">
    <property type="entry name" value="Phosphorylase Kinase, domain 1"/>
    <property type="match status" value="2"/>
</dbReference>
<evidence type="ECO:0000256" key="9">
    <source>
        <dbReference type="PROSITE-ProRule" id="PRU10141"/>
    </source>
</evidence>
<name>A0A177WDH9_BATDL</name>
<evidence type="ECO:0000256" key="3">
    <source>
        <dbReference type="ARBA" id="ARBA00022679"/>
    </source>
</evidence>